<feature type="transmembrane region" description="Helical" evidence="1">
    <location>
        <begin position="191"/>
        <end position="215"/>
    </location>
</feature>
<dbReference type="GO" id="GO:0020037">
    <property type="term" value="F:heme binding"/>
    <property type="evidence" value="ECO:0007669"/>
    <property type="project" value="InterPro"/>
</dbReference>
<dbReference type="Proteomes" id="UP000234328">
    <property type="component" value="Unassembled WGS sequence"/>
</dbReference>
<dbReference type="AlphaFoldDB" id="A0A2N4UCX2"/>
<gene>
    <name evidence="3" type="ORF">CR155_15755</name>
</gene>
<dbReference type="PANTHER" id="PTHR38034:SF1">
    <property type="entry name" value="INNER MEMBRANE PROTEIN YPJD"/>
    <property type="match status" value="1"/>
</dbReference>
<keyword evidence="4" id="KW-1185">Reference proteome</keyword>
<accession>A0A2N4UCX2</accession>
<sequence>MSAGIVFHLLATLAYAVLAISLWRPLSKGGSQVVAGKVRRVCLAGALLLHGIALAQSILLPNSLHLGWALALSAAIWLGMIVFWLENLVMRIDGLLLILLPAATVAALLAALLAALYPYGRTVAHANNDWLRVHLIIALTAYGLITVAALQAMLMTALDRQLHRPIEQEANRSILGRALDTMPPLLLQEVLLFRLIWIGFGVLTLTVITGAIVSLRLTNELFPMDHKTVFTLLSWFTFGILLAGRHIRGWRGRIALRWTLAGFAFLLLSYSGSRFVIDVILQRG</sequence>
<keyword evidence="1" id="KW-0472">Membrane</keyword>
<feature type="transmembrane region" description="Helical" evidence="1">
    <location>
        <begin position="227"/>
        <end position="244"/>
    </location>
</feature>
<feature type="transmembrane region" description="Helical" evidence="1">
    <location>
        <begin position="38"/>
        <end position="60"/>
    </location>
</feature>
<feature type="transmembrane region" description="Helical" evidence="1">
    <location>
        <begin position="97"/>
        <end position="119"/>
    </location>
</feature>
<dbReference type="OrthoDB" id="9780793at2"/>
<feature type="transmembrane region" description="Helical" evidence="1">
    <location>
        <begin position="66"/>
        <end position="85"/>
    </location>
</feature>
<dbReference type="PANTHER" id="PTHR38034">
    <property type="entry name" value="INNER MEMBRANE PROTEIN YPJD"/>
    <property type="match status" value="1"/>
</dbReference>
<proteinExistence type="predicted"/>
<keyword evidence="1" id="KW-0812">Transmembrane</keyword>
<dbReference type="EMBL" id="PDNV01000010">
    <property type="protein sequence ID" value="PLC52861.1"/>
    <property type="molecule type" value="Genomic_DNA"/>
</dbReference>
<evidence type="ECO:0000256" key="1">
    <source>
        <dbReference type="SAM" id="Phobius"/>
    </source>
</evidence>
<reference evidence="3 4" key="1">
    <citation type="submission" date="2017-10" db="EMBL/GenBank/DDBJ databases">
        <title>Two draft genome sequences of Pusillimonas sp. strains isolated from a nitrate- and radionuclide-contaminated groundwater in Russia.</title>
        <authorList>
            <person name="Grouzdev D.S."/>
            <person name="Tourova T.P."/>
            <person name="Goeva M.A."/>
            <person name="Babich T.L."/>
            <person name="Sokolova D.S."/>
            <person name="Abdullin R."/>
            <person name="Poltaraus A.B."/>
            <person name="Toshchakov S.V."/>
            <person name="Nazina T.N."/>
        </authorList>
    </citation>
    <scope>NUCLEOTIDE SEQUENCE [LARGE SCALE GENOMIC DNA]</scope>
    <source>
        <strain evidence="3 4">JR1/69-2-13</strain>
    </source>
</reference>
<feature type="domain" description="Cytochrome c assembly protein" evidence="2">
    <location>
        <begin position="71"/>
        <end position="277"/>
    </location>
</feature>
<feature type="transmembrane region" description="Helical" evidence="1">
    <location>
        <begin position="6"/>
        <end position="26"/>
    </location>
</feature>
<dbReference type="InterPro" id="IPR052372">
    <property type="entry name" value="YpjD/HemX"/>
</dbReference>
<dbReference type="Pfam" id="PF01578">
    <property type="entry name" value="Cytochrom_C_asm"/>
    <property type="match status" value="1"/>
</dbReference>
<evidence type="ECO:0000313" key="3">
    <source>
        <dbReference type="EMBL" id="PLC52861.1"/>
    </source>
</evidence>
<comment type="caution">
    <text evidence="3">The sequence shown here is derived from an EMBL/GenBank/DDBJ whole genome shotgun (WGS) entry which is preliminary data.</text>
</comment>
<dbReference type="GO" id="GO:0017004">
    <property type="term" value="P:cytochrome complex assembly"/>
    <property type="evidence" value="ECO:0007669"/>
    <property type="project" value="InterPro"/>
</dbReference>
<dbReference type="RefSeq" id="WP_102070994.1">
    <property type="nucleotide sequence ID" value="NZ_PDNV01000010.1"/>
</dbReference>
<name>A0A2N4UCX2_9BURK</name>
<feature type="transmembrane region" description="Helical" evidence="1">
    <location>
        <begin position="256"/>
        <end position="277"/>
    </location>
</feature>
<keyword evidence="1" id="KW-1133">Transmembrane helix</keyword>
<feature type="transmembrane region" description="Helical" evidence="1">
    <location>
        <begin position="131"/>
        <end position="154"/>
    </location>
</feature>
<evidence type="ECO:0000313" key="4">
    <source>
        <dbReference type="Proteomes" id="UP000234328"/>
    </source>
</evidence>
<dbReference type="InterPro" id="IPR002541">
    <property type="entry name" value="Cyt_c_assembly"/>
</dbReference>
<protein>
    <recommendedName>
        <fullName evidence="2">Cytochrome c assembly protein domain-containing protein</fullName>
    </recommendedName>
</protein>
<organism evidence="3 4">
    <name type="scientific">Pollutimonas nitritireducens</name>
    <dbReference type="NCBI Taxonomy" id="2045209"/>
    <lineage>
        <taxon>Bacteria</taxon>
        <taxon>Pseudomonadati</taxon>
        <taxon>Pseudomonadota</taxon>
        <taxon>Betaproteobacteria</taxon>
        <taxon>Burkholderiales</taxon>
        <taxon>Alcaligenaceae</taxon>
        <taxon>Pollutimonas</taxon>
    </lineage>
</organism>
<evidence type="ECO:0000259" key="2">
    <source>
        <dbReference type="Pfam" id="PF01578"/>
    </source>
</evidence>